<name>A0A0L7KGB5_PLAFX</name>
<reference evidence="3 4" key="1">
    <citation type="submission" date="2006-03" db="EMBL/GenBank/DDBJ databases">
        <title>Annotation of Plasmodium falciparum HB3.</title>
        <authorList>
            <consortium name="The Broad Institute Genome Sequencing Platform"/>
            <person name="Volkman S.K."/>
            <person name="Neafsey D.E."/>
            <person name="Dash A.P."/>
            <person name="Chitnis C.E."/>
            <person name="Hartl D.L."/>
            <person name="Young S.K."/>
            <person name="Zeng Q."/>
            <person name="Koehrsen M."/>
            <person name="Alvarado L."/>
            <person name="Berlin A."/>
            <person name="Borenstein D."/>
            <person name="Chapman S.B."/>
            <person name="Chen Z."/>
            <person name="Engels R."/>
            <person name="Freedman E."/>
            <person name="Gellesch M."/>
            <person name="Goldberg J."/>
            <person name="Griggs A."/>
            <person name="Gujja S."/>
            <person name="Heilman E.R."/>
            <person name="Heiman D.I."/>
            <person name="Howarth C."/>
            <person name="Jen D."/>
            <person name="Larson L."/>
            <person name="Mehta T."/>
            <person name="Neiman D."/>
            <person name="Park D."/>
            <person name="Pearson M."/>
            <person name="Roberts A."/>
            <person name="Saif S."/>
            <person name="Shea T."/>
            <person name="Shenoy N."/>
            <person name="Sisk P."/>
            <person name="Stolte C."/>
            <person name="Sykes S."/>
            <person name="Walk T."/>
            <person name="White J."/>
            <person name="Yandava C."/>
            <person name="Haas B."/>
            <person name="Henn M.R."/>
            <person name="Nusbaum C."/>
            <person name="Birren B."/>
        </authorList>
    </citation>
    <scope>NUCLEOTIDE SEQUENCE [LARGE SCALE GENOMIC DNA]</scope>
    <source>
        <strain evidence="3">HB3</strain>
    </source>
</reference>
<sequence length="370" mass="40827">MKVHYFNILLFALPLNILVSSPQKNPSITQKIPTTRLLCECDLYTPNYDNHPQMKEVMQQFEDRTSQRFHEYDDRMVEKRKQCKDKCDREIQKIILKDKIEKELAEKFVTLETNIDTNDISTCVCEKSLADKTEKFCLNCGVQLGGGVLQASGLLGGIGQLGLDAWKAAALVTAKELAEKGGAAAGIKAADVAGANVLVKLIKLTFNIDILGSGSLGSFIKGNAYTQTPLISQFINSLYKMKCVKLTGVAEMDKTFCSNIHKISLIQGNIQSQDSSYAAIVREVNKIVAKVTTTAEDAAKTAIHDTTANLTAQNTGAVNATYTSSQIAIIASVVAILVIVLVMVIIYLILRYRRKKKIKKKLQYIKLLKE</sequence>
<dbReference type="InterPro" id="IPR011992">
    <property type="entry name" value="EF-hand-dom_pair"/>
</dbReference>
<proteinExistence type="predicted"/>
<evidence type="ECO:0000256" key="1">
    <source>
        <dbReference type="SAM" id="Phobius"/>
    </source>
</evidence>
<reference evidence="4" key="2">
    <citation type="submission" date="2006-03" db="EMBL/GenBank/DDBJ databases">
        <title>The genome sequence of the Plasmodium falciparum HB3.</title>
        <authorList>
            <consortium name="The Broad Institute Genome Sequencing Platform"/>
            <person name="Birren B."/>
            <person name="Lander E."/>
            <person name="Galagan J."/>
            <person name="Nusbaum C."/>
            <person name="Devon K."/>
            <person name="Henn M."/>
            <person name="Jaffe D."/>
            <person name="Butler J."/>
            <person name="Alvarez P."/>
            <person name="Gnerre S."/>
            <person name="Grabherr M."/>
            <person name="Kleber M."/>
            <person name="Mauceli E."/>
            <person name="Brockman W."/>
            <person name="MacCallum I.A."/>
            <person name="Rounsley S."/>
            <person name="Young S."/>
            <person name="LaButti K."/>
            <person name="Pushparaj V."/>
            <person name="DeCaprio D."/>
            <person name="Crawford M."/>
            <person name="Koehrsen M."/>
            <person name="Engels R."/>
            <person name="Montgomery P."/>
            <person name="Pearson M."/>
            <person name="Howarth C."/>
            <person name="Larson L."/>
            <person name="Luoma S."/>
            <person name="White J."/>
            <person name="Kodira C."/>
            <person name="Zeng Q."/>
            <person name="Oleary S."/>
            <person name="Yandava C."/>
            <person name="Alvarado L."/>
            <person name="Wirth D."/>
            <person name="Volkman S."/>
            <person name="Hartl D."/>
        </authorList>
    </citation>
    <scope>NUCLEOTIDE SEQUENCE [LARGE SCALE GENOMIC DNA]</scope>
</reference>
<feature type="signal peptide" evidence="2">
    <location>
        <begin position="1"/>
        <end position="22"/>
    </location>
</feature>
<keyword evidence="2" id="KW-0732">Signal</keyword>
<dbReference type="NCBIfam" id="TIGR01477">
    <property type="entry name" value="RIFIN"/>
    <property type="match status" value="1"/>
</dbReference>
<evidence type="ECO:0008006" key="5">
    <source>
        <dbReference type="Google" id="ProtNLM"/>
    </source>
</evidence>
<keyword evidence="1" id="KW-0472">Membrane</keyword>
<dbReference type="Pfam" id="PF02009">
    <property type="entry name" value="RIFIN"/>
    <property type="match status" value="1"/>
</dbReference>
<dbReference type="VEuPathDB" id="PlasmoDB:PfHB3_020026400"/>
<feature type="chain" id="PRO_5005572566" description="Rifin" evidence="2">
    <location>
        <begin position="23"/>
        <end position="370"/>
    </location>
</feature>
<organism evidence="3 4">
    <name type="scientific">Plasmodium falciparum (isolate HB3)</name>
    <dbReference type="NCBI Taxonomy" id="137071"/>
    <lineage>
        <taxon>Eukaryota</taxon>
        <taxon>Sar</taxon>
        <taxon>Alveolata</taxon>
        <taxon>Apicomplexa</taxon>
        <taxon>Aconoidasida</taxon>
        <taxon>Haemosporida</taxon>
        <taxon>Plasmodiidae</taxon>
        <taxon>Plasmodium</taxon>
        <taxon>Plasmodium (Laverania)</taxon>
    </lineage>
</organism>
<dbReference type="Proteomes" id="UP000054289">
    <property type="component" value="Unassembled WGS sequence"/>
</dbReference>
<protein>
    <recommendedName>
        <fullName evidence="5">Rifin</fullName>
    </recommendedName>
</protein>
<keyword evidence="1" id="KW-0812">Transmembrane</keyword>
<evidence type="ECO:0000313" key="4">
    <source>
        <dbReference type="Proteomes" id="UP000054289"/>
    </source>
</evidence>
<evidence type="ECO:0000313" key="3">
    <source>
        <dbReference type="EMBL" id="KOB62352.1"/>
    </source>
</evidence>
<dbReference type="EMBL" id="CH672063">
    <property type="protein sequence ID" value="KOB62352.1"/>
    <property type="molecule type" value="Genomic_DNA"/>
</dbReference>
<evidence type="ECO:0000256" key="2">
    <source>
        <dbReference type="SAM" id="SignalP"/>
    </source>
</evidence>
<dbReference type="SUPFAM" id="SSF47473">
    <property type="entry name" value="EF-hand"/>
    <property type="match status" value="1"/>
</dbReference>
<dbReference type="KEGG" id="pfh:PFHG_04079"/>
<dbReference type="InterPro" id="IPR006373">
    <property type="entry name" value="VSA_Rifin"/>
</dbReference>
<keyword evidence="1" id="KW-1133">Transmembrane helix</keyword>
<dbReference type="OMA" id="CDREIQK"/>
<feature type="transmembrane region" description="Helical" evidence="1">
    <location>
        <begin position="327"/>
        <end position="350"/>
    </location>
</feature>
<dbReference type="AlphaFoldDB" id="A0A0L7KGB5"/>
<gene>
    <name evidence="3" type="ORF">PFHG_04079</name>
</gene>
<accession>A0A0L7KGB5</accession>